<dbReference type="AlphaFoldDB" id="A0A1I7IM40"/>
<organism evidence="1 2">
    <name type="scientific">Nitrosomonas eutropha</name>
    <dbReference type="NCBI Taxonomy" id="916"/>
    <lineage>
        <taxon>Bacteria</taxon>
        <taxon>Pseudomonadati</taxon>
        <taxon>Pseudomonadota</taxon>
        <taxon>Betaproteobacteria</taxon>
        <taxon>Nitrosomonadales</taxon>
        <taxon>Nitrosomonadaceae</taxon>
        <taxon>Nitrosomonas</taxon>
    </lineage>
</organism>
<protein>
    <submittedName>
        <fullName evidence="1">Transcriptional regulator, AlpA family</fullName>
    </submittedName>
</protein>
<reference evidence="1 2" key="1">
    <citation type="submission" date="2016-10" db="EMBL/GenBank/DDBJ databases">
        <authorList>
            <person name="de Groot N.N."/>
        </authorList>
    </citation>
    <scope>NUCLEOTIDE SEQUENCE [LARGE SCALE GENOMIC DNA]</scope>
    <source>
        <strain evidence="1 2">Nm24</strain>
    </source>
</reference>
<dbReference type="InterPro" id="IPR010260">
    <property type="entry name" value="AlpA"/>
</dbReference>
<dbReference type="Pfam" id="PF05930">
    <property type="entry name" value="Phage_AlpA"/>
    <property type="match status" value="1"/>
</dbReference>
<accession>A0A1I7IM40</accession>
<dbReference type="Proteomes" id="UP000183926">
    <property type="component" value="Unassembled WGS sequence"/>
</dbReference>
<name>A0A1I7IM40_9PROT</name>
<evidence type="ECO:0000313" key="2">
    <source>
        <dbReference type="Proteomes" id="UP000183926"/>
    </source>
</evidence>
<proteinExistence type="predicted"/>
<dbReference type="RefSeq" id="WP_074929077.1">
    <property type="nucleotide sequence ID" value="NZ_FPBL01000009.1"/>
</dbReference>
<sequence>MQKDTTNPLTQEGFLRLPEVLAVFPVCRSSWYAGVKKGIYPAGVKLGKRTTAWRVSDLRKLLEGK</sequence>
<gene>
    <name evidence="1" type="ORF">SAMN05216339_10968</name>
</gene>
<dbReference type="OrthoDB" id="8527558at2"/>
<evidence type="ECO:0000313" key="1">
    <source>
        <dbReference type="EMBL" id="SFU74000.1"/>
    </source>
</evidence>
<dbReference type="EMBL" id="FPBL01000009">
    <property type="protein sequence ID" value="SFU74000.1"/>
    <property type="molecule type" value="Genomic_DNA"/>
</dbReference>